<feature type="region of interest" description="Disordered" evidence="1">
    <location>
        <begin position="170"/>
        <end position="213"/>
    </location>
</feature>
<sequence>CVQHSQGKEIRPEVLKLWDRAECYFDRPKLRRRADGRLEDQALATDIRYGIGEKGKRKRSSEMPSGSRSEPSKEHKSQRRQQQGSAPSGTIPIRRVRRPDPSILGSSMQELEEEETIVAANTSWSACRLRVEDGDAGEHSIVYSGSGEIASATNTSDATTSELRGIPECQTVGNTGRLPEEEQHSGSGRTLPSGEIGPIHTKSSRDSLPIALRKPRRRRRFDYRLFGADGIRCYTDEPESSEGGREVLSESR</sequence>
<evidence type="ECO:0000313" key="2">
    <source>
        <dbReference type="EMBL" id="EER15089.1"/>
    </source>
</evidence>
<dbReference type="Proteomes" id="UP000007800">
    <property type="component" value="Unassembled WGS sequence"/>
</dbReference>
<dbReference type="InParanoid" id="C5KKH7"/>
<reference evidence="2 3" key="1">
    <citation type="submission" date="2008-07" db="EMBL/GenBank/DDBJ databases">
        <authorList>
            <person name="El-Sayed N."/>
            <person name="Caler E."/>
            <person name="Inman J."/>
            <person name="Amedeo P."/>
            <person name="Hass B."/>
            <person name="Wortman J."/>
        </authorList>
    </citation>
    <scope>NUCLEOTIDE SEQUENCE [LARGE SCALE GENOMIC DNA]</scope>
    <source>
        <strain evidence="3">ATCC 50983 / TXsc</strain>
    </source>
</reference>
<dbReference type="GeneID" id="9061972"/>
<feature type="non-terminal residue" evidence="2">
    <location>
        <position position="1"/>
    </location>
</feature>
<name>C5KKH7_PERM5</name>
<dbReference type="EMBL" id="GG673688">
    <property type="protein sequence ID" value="EER15089.1"/>
    <property type="molecule type" value="Genomic_DNA"/>
</dbReference>
<organism evidence="3">
    <name type="scientific">Perkinsus marinus (strain ATCC 50983 / TXsc)</name>
    <dbReference type="NCBI Taxonomy" id="423536"/>
    <lineage>
        <taxon>Eukaryota</taxon>
        <taxon>Sar</taxon>
        <taxon>Alveolata</taxon>
        <taxon>Perkinsozoa</taxon>
        <taxon>Perkinsea</taxon>
        <taxon>Perkinsida</taxon>
        <taxon>Perkinsidae</taxon>
        <taxon>Perkinsus</taxon>
    </lineage>
</organism>
<feature type="compositionally biased region" description="Basic and acidic residues" evidence="1">
    <location>
        <begin position="242"/>
        <end position="252"/>
    </location>
</feature>
<accession>C5KKH7</accession>
<feature type="region of interest" description="Disordered" evidence="1">
    <location>
        <begin position="232"/>
        <end position="252"/>
    </location>
</feature>
<evidence type="ECO:0000313" key="3">
    <source>
        <dbReference type="Proteomes" id="UP000007800"/>
    </source>
</evidence>
<proteinExistence type="predicted"/>
<gene>
    <name evidence="2" type="ORF">Pmar_PMAR023414</name>
</gene>
<evidence type="ECO:0000256" key="1">
    <source>
        <dbReference type="SAM" id="MobiDB-lite"/>
    </source>
</evidence>
<protein>
    <submittedName>
        <fullName evidence="2">Uncharacterized protein</fullName>
    </submittedName>
</protein>
<feature type="region of interest" description="Disordered" evidence="1">
    <location>
        <begin position="49"/>
        <end position="103"/>
    </location>
</feature>
<dbReference type="RefSeq" id="XP_002783293.1">
    <property type="nucleotide sequence ID" value="XM_002783247.1"/>
</dbReference>
<dbReference type="AlphaFoldDB" id="C5KKH7"/>
<keyword evidence="3" id="KW-1185">Reference proteome</keyword>